<protein>
    <submittedName>
        <fullName evidence="4">Protein MEI2-like 2</fullName>
    </submittedName>
</protein>
<feature type="region of interest" description="Disordered" evidence="2">
    <location>
        <begin position="1597"/>
        <end position="1629"/>
    </location>
</feature>
<dbReference type="PANTHER" id="PTHR45982">
    <property type="entry name" value="REGULATOR OF CHROMOSOME CONDENSATION"/>
    <property type="match status" value="1"/>
</dbReference>
<dbReference type="InterPro" id="IPR007201">
    <property type="entry name" value="Mei2-like_Rrm_C"/>
</dbReference>
<dbReference type="InterPro" id="IPR035979">
    <property type="entry name" value="RBD_domain_sf"/>
</dbReference>
<feature type="compositionally biased region" description="Basic residues" evidence="2">
    <location>
        <begin position="1612"/>
        <end position="1627"/>
    </location>
</feature>
<organism evidence="4 5">
    <name type="scientific">Symbiodinium microadriaticum</name>
    <name type="common">Dinoflagellate</name>
    <name type="synonym">Zooxanthella microadriatica</name>
    <dbReference type="NCBI Taxonomy" id="2951"/>
    <lineage>
        <taxon>Eukaryota</taxon>
        <taxon>Sar</taxon>
        <taxon>Alveolata</taxon>
        <taxon>Dinophyceae</taxon>
        <taxon>Suessiales</taxon>
        <taxon>Symbiodiniaceae</taxon>
        <taxon>Symbiodinium</taxon>
    </lineage>
</organism>
<dbReference type="GO" id="GO:0003723">
    <property type="term" value="F:RNA binding"/>
    <property type="evidence" value="ECO:0007669"/>
    <property type="project" value="UniProtKB-UniRule"/>
</dbReference>
<feature type="region of interest" description="Disordered" evidence="2">
    <location>
        <begin position="473"/>
        <end position="545"/>
    </location>
</feature>
<dbReference type="SUPFAM" id="SSF56112">
    <property type="entry name" value="Protein kinase-like (PK-like)"/>
    <property type="match status" value="1"/>
</dbReference>
<dbReference type="InterPro" id="IPR051553">
    <property type="entry name" value="Ran_GTPase-activating"/>
</dbReference>
<feature type="compositionally biased region" description="Low complexity" evidence="2">
    <location>
        <begin position="1602"/>
        <end position="1611"/>
    </location>
</feature>
<feature type="region of interest" description="Disordered" evidence="2">
    <location>
        <begin position="433"/>
        <end position="454"/>
    </location>
</feature>
<feature type="compositionally biased region" description="Low complexity" evidence="2">
    <location>
        <begin position="516"/>
        <end position="533"/>
    </location>
</feature>
<dbReference type="Pfam" id="PF04059">
    <property type="entry name" value="RRM_2"/>
    <property type="match status" value="1"/>
</dbReference>
<dbReference type="GO" id="GO:0005524">
    <property type="term" value="F:ATP binding"/>
    <property type="evidence" value="ECO:0007669"/>
    <property type="project" value="InterPro"/>
</dbReference>
<feature type="region of interest" description="Disordered" evidence="2">
    <location>
        <begin position="1267"/>
        <end position="1291"/>
    </location>
</feature>
<comment type="caution">
    <text evidence="4">The sequence shown here is derived from an EMBL/GenBank/DDBJ whole genome shotgun (WGS) entry which is preliminary data.</text>
</comment>
<dbReference type="InterPro" id="IPR012677">
    <property type="entry name" value="Nucleotide-bd_a/b_plait_sf"/>
</dbReference>
<name>A0A1Q9F550_SYMMI</name>
<dbReference type="Pfam" id="PF00069">
    <property type="entry name" value="Pkinase"/>
    <property type="match status" value="1"/>
</dbReference>
<dbReference type="InterPro" id="IPR009091">
    <property type="entry name" value="RCC1/BLIP-II"/>
</dbReference>
<dbReference type="InterPro" id="IPR000719">
    <property type="entry name" value="Prot_kinase_dom"/>
</dbReference>
<dbReference type="SUPFAM" id="SSF50985">
    <property type="entry name" value="RCC1/BLIP-II"/>
    <property type="match status" value="3"/>
</dbReference>
<feature type="region of interest" description="Disordered" evidence="2">
    <location>
        <begin position="1644"/>
        <end position="1664"/>
    </location>
</feature>
<dbReference type="InterPro" id="IPR011009">
    <property type="entry name" value="Kinase-like_dom_sf"/>
</dbReference>
<dbReference type="InterPro" id="IPR000504">
    <property type="entry name" value="RRM_dom"/>
</dbReference>
<dbReference type="PROSITE" id="PS50102">
    <property type="entry name" value="RRM"/>
    <property type="match status" value="1"/>
</dbReference>
<feature type="domain" description="RRM" evidence="3">
    <location>
        <begin position="1662"/>
        <end position="1744"/>
    </location>
</feature>
<dbReference type="CDD" id="cd12277">
    <property type="entry name" value="RRM3_MEI2_EAR1_like"/>
    <property type="match status" value="1"/>
</dbReference>
<dbReference type="PANTHER" id="PTHR45982:SF1">
    <property type="entry name" value="REGULATOR OF CHROMOSOME CONDENSATION"/>
    <property type="match status" value="1"/>
</dbReference>
<evidence type="ECO:0000313" key="4">
    <source>
        <dbReference type="EMBL" id="OLQ14824.1"/>
    </source>
</evidence>
<evidence type="ECO:0000256" key="1">
    <source>
        <dbReference type="PROSITE-ProRule" id="PRU00176"/>
    </source>
</evidence>
<dbReference type="Gene3D" id="1.10.510.10">
    <property type="entry name" value="Transferase(Phosphotransferase) domain 1"/>
    <property type="match status" value="1"/>
</dbReference>
<dbReference type="Gene3D" id="2.130.10.30">
    <property type="entry name" value="Regulator of chromosome condensation 1/beta-lactamase-inhibitor protein II"/>
    <property type="match status" value="4"/>
</dbReference>
<gene>
    <name evidence="4" type="primary">ML2</name>
    <name evidence="4" type="ORF">AK812_SmicGene1032</name>
</gene>
<dbReference type="Gene3D" id="3.30.70.330">
    <property type="match status" value="1"/>
</dbReference>
<accession>A0A1Q9F550</accession>
<dbReference type="Proteomes" id="UP000186817">
    <property type="component" value="Unassembled WGS sequence"/>
</dbReference>
<dbReference type="OrthoDB" id="417481at2759"/>
<proteinExistence type="predicted"/>
<dbReference type="GO" id="GO:0004672">
    <property type="term" value="F:protein kinase activity"/>
    <property type="evidence" value="ECO:0007669"/>
    <property type="project" value="InterPro"/>
</dbReference>
<feature type="compositionally biased region" description="Low complexity" evidence="2">
    <location>
        <begin position="488"/>
        <end position="504"/>
    </location>
</feature>
<keyword evidence="1" id="KW-0694">RNA-binding</keyword>
<evidence type="ECO:0000259" key="3">
    <source>
        <dbReference type="PROSITE" id="PS50102"/>
    </source>
</evidence>
<sequence>MSIEVEIGLLSGKTATVTAGLDETVQTLSRRAQIALGAGKGRLLDSFGVVLDGSQTIINTRIQNGNSLTLHVNGLRVQASRGAFAAILGDGSVVTWGSAGCGGDSSTVQGELKNVQQVQASSGAFAAILGDGSLVTWGVADFGGDSSEVQCQLQNVQQVQASAGAFAAILCDGSVVTWGDAGRGGNNSAVQGQLKNVHRVQASHGAFAAILGDGSVVTWGSAGFGGDSSAVQGQLKNVQEVQASTQAFAAILGDGSVVTWGHPRFGGNSSAVQGQLQDVQQVQASGGAFAAILGDRSVVTWGDAGFGGNSSAVQGELKNVHRVQASRGAFAAIFGDGSVVTWGDPRFGGDCSAVHGQLTNVQEVQASTQAFAAILGDGSVVTWGHPRFGGNSSAVQGQLQDVRQVQASNGAFAAILGDGSLVTWGGADFGGDRSAPKAPHASGEESAAVEDEQACEWKEELVLEMLEVDPEMEAGDEERGQAAQELFSRTSSGSARSAAVVSEEATLDQKEAEVVSSARSSSPGDSRASPQSSVAGPAEGSRRSGGGLVGGEACAYNFCEINTASWGSQQPQLLQMARDAEVASSSRGSLAENDPINLCEINTASWNSNCSRSRSWMGSWNPRPVPRSMQDIMADLAFFGLHESPAPVTEPGPVAPFPSLTAEALAALSRTQEVNSDAVLAPSLAAGAGAGGQQNPVGGSMLHVMHHGPASAFKFEAQIALGVGRGRLLDSSGCALDGCAPIKTTSVANGDSLTLHLGRVQVQASRGAFAAILGDGSVVTWGGGDFGGDSRAVQGQLRNVQQVQASLFAFDLMPSAAFAAILGDGSVVTWGADRCGGDSSAVQGRLKNVQQVQASQSAFAAIIGDGSVVTWAMAGRGGDSSSVKGQLTNVHRVQASRYAFAAILGDGSVVTWGDATYGGDSSAVHGQLQDVQQVQASARAFAAILGDGSVVTWGDATYGGDSSAVHGQLQDVQQVQASLYAFEIIPNAAFAAILGDGSVVTWGHARCGGDSSAVQGRLKNVQQVQASQSAFAAILGDGSVVTWGDASFGGDSSAVQGQLRNVQQDEAGGYSSAVQDQLRCSIKALTGGWQHLQTYGQPAYVKMGTMRQYGPHRHFHHHDHHNGHHNGHHTAHLHANHHFQGPPHGLGHQPVELPPVPEGSRSTFDLNETSAVKLRLLEQRIESETCTRERRKNNLLDWDGLTSVGGCGIIRSGIPVLGHYAFQPPQLMPLVVPWRVRTVSLSLLALRRRLEFNLSERLGLERPRLISSRGRTGTGQPAQAGPLAGLSPHARPRRRRVATNGLHAFNPHLARLRLRITCSWQCRDLASRQSHVCWPLHRAAAADLSLLDFCGHVTAAGSCVVSSPIVAKLPDSDSGLISMFVIPKRNYLGAYGWIFTIFVPPKEKESFRAPFEARVSDIEPGEARCQQENIPSSKICHRDIKPEHILLKERSLVENSLIKLCDFATACLIPEEPMTEKVSTPYYASPQVHEGFCTRCRQHKEYGHRDVDSLYWYCEDCWLTFCGRRRRCALCRALKDEGHVDQVLDYWYCLPCWDRRTAPAPPGYSPYWPPPGGYAAPPGYPPPAGYPPPLHPYPAPPGGPCYGSRSGSGSRSRSRSRSRGKGARKRNASAAGFKKEFKPYHATSVPKDTDLAANATADEPPTTAMLRNIPSKFTQQSLLEEIDAEGFSGLYDFFYLPMDVRNKTNVGYAFVNFLEPDDMARFSRHFEGYRFKNNNSQKIATVSPAHVQGLKRNIQQLSKKAVLHFNKGQYKPVVFRNGERVDFEVMAKELD</sequence>
<reference evidence="4 5" key="1">
    <citation type="submission" date="2016-02" db="EMBL/GenBank/DDBJ databases">
        <title>Genome analysis of coral dinoflagellate symbionts highlights evolutionary adaptations to a symbiotic lifestyle.</title>
        <authorList>
            <person name="Aranda M."/>
            <person name="Li Y."/>
            <person name="Liew Y.J."/>
            <person name="Baumgarten S."/>
            <person name="Simakov O."/>
            <person name="Wilson M."/>
            <person name="Piel J."/>
            <person name="Ashoor H."/>
            <person name="Bougouffa S."/>
            <person name="Bajic V.B."/>
            <person name="Ryu T."/>
            <person name="Ravasi T."/>
            <person name="Bayer T."/>
            <person name="Micklem G."/>
            <person name="Kim H."/>
            <person name="Bhak J."/>
            <person name="Lajeunesse T.C."/>
            <person name="Voolstra C.R."/>
        </authorList>
    </citation>
    <scope>NUCLEOTIDE SEQUENCE [LARGE SCALE GENOMIC DNA]</scope>
    <source>
        <strain evidence="4 5">CCMP2467</strain>
    </source>
</reference>
<dbReference type="EMBL" id="LSRX01000010">
    <property type="protein sequence ID" value="OLQ14824.1"/>
    <property type="molecule type" value="Genomic_DNA"/>
</dbReference>
<keyword evidence="5" id="KW-1185">Reference proteome</keyword>
<evidence type="ECO:0000313" key="5">
    <source>
        <dbReference type="Proteomes" id="UP000186817"/>
    </source>
</evidence>
<dbReference type="SUPFAM" id="SSF54928">
    <property type="entry name" value="RNA-binding domain, RBD"/>
    <property type="match status" value="1"/>
</dbReference>
<evidence type="ECO:0000256" key="2">
    <source>
        <dbReference type="SAM" id="MobiDB-lite"/>
    </source>
</evidence>